<feature type="transmembrane region" description="Helical" evidence="2">
    <location>
        <begin position="87"/>
        <end position="105"/>
    </location>
</feature>
<sequence>MLILYYNYVTYLWDIIYMKYEQNGENNMSSKRYSDEDNVTRSYSDDFYKQFADKYGEVDLESSAKRRRDRARKREAKRRRRNNRIKLIVSGIVLIAIVVTIVIFICTGIKSCVNSNKDTQTGGFKTVESSKVSKTSSSSKATSSNIDDSDPLQFVTPSIKDDNSSGTFSSVNGAVYLWKDSAYEIFGASADRSDMYSDVINKATEKLGDSIKVYSMMIPLHTEMNLPERLQSEAGATSEADNIKNAYSKFDKAQPINIYNTLAKHNSEYCYFNSDHHWTGLGAYYAYTAFCEQTNQKPMTISEEGTHKIEGFTGSFHTYGSGLTDTVYYYDLPYDTTCKLYADPNGEPQDADIYYENETSGENTYGVFINGDQPKFIINSQCGTNKKIAVVKESFGNAFVPYLSANYSEIHVLDMRSCGVTDLKKYCEDNGITEVLFMNNVMSANSADRIADMETVIGK</sequence>
<keyword evidence="2" id="KW-1133">Transmembrane helix</keyword>
<protein>
    <recommendedName>
        <fullName evidence="5">AlgX/AlgJ SGNH hydrolase-like domain-containing protein</fullName>
    </recommendedName>
</protein>
<dbReference type="AlphaFoldDB" id="A0A4P8XVZ3"/>
<keyword evidence="2" id="KW-0812">Transmembrane</keyword>
<accession>A0A4P8XVZ3</accession>
<dbReference type="InterPro" id="IPR025945">
    <property type="entry name" value="DHHW"/>
</dbReference>
<dbReference type="Pfam" id="PF14286">
    <property type="entry name" value="DHHW"/>
    <property type="match status" value="1"/>
</dbReference>
<evidence type="ECO:0000313" key="3">
    <source>
        <dbReference type="EMBL" id="QCT06584.1"/>
    </source>
</evidence>
<reference evidence="3 4" key="1">
    <citation type="submission" date="2019-04" db="EMBL/GenBank/DDBJ databases">
        <authorList>
            <person name="Embree M."/>
            <person name="Gaffney J.R."/>
        </authorList>
    </citation>
    <scope>NUCLEOTIDE SEQUENCE [LARGE SCALE GENOMIC DNA]</scope>
    <source>
        <strain evidence="3 4">JE7A12</strain>
    </source>
</reference>
<keyword evidence="2" id="KW-0472">Membrane</keyword>
<dbReference type="Proteomes" id="UP000301475">
    <property type="component" value="Chromosome"/>
</dbReference>
<evidence type="ECO:0008006" key="5">
    <source>
        <dbReference type="Google" id="ProtNLM"/>
    </source>
</evidence>
<gene>
    <name evidence="3" type="ORF">E5Z56_04055</name>
</gene>
<organism evidence="3 4">
    <name type="scientific">Ruminococcus bovis</name>
    <dbReference type="NCBI Taxonomy" id="2564099"/>
    <lineage>
        <taxon>Bacteria</taxon>
        <taxon>Bacillati</taxon>
        <taxon>Bacillota</taxon>
        <taxon>Clostridia</taxon>
        <taxon>Eubacteriales</taxon>
        <taxon>Oscillospiraceae</taxon>
        <taxon>Ruminococcus</taxon>
    </lineage>
</organism>
<dbReference type="OrthoDB" id="175771at2"/>
<feature type="compositionally biased region" description="Low complexity" evidence="1">
    <location>
        <begin position="125"/>
        <end position="144"/>
    </location>
</feature>
<proteinExistence type="predicted"/>
<evidence type="ECO:0000256" key="1">
    <source>
        <dbReference type="SAM" id="MobiDB-lite"/>
    </source>
</evidence>
<feature type="region of interest" description="Disordered" evidence="1">
    <location>
        <begin position="123"/>
        <end position="149"/>
    </location>
</feature>
<evidence type="ECO:0000256" key="2">
    <source>
        <dbReference type="SAM" id="Phobius"/>
    </source>
</evidence>
<evidence type="ECO:0000313" key="4">
    <source>
        <dbReference type="Proteomes" id="UP000301475"/>
    </source>
</evidence>
<name>A0A4P8XVZ3_9FIRM</name>
<dbReference type="KEGG" id="ruj:E5Z56_04055"/>
<keyword evidence="4" id="KW-1185">Reference proteome</keyword>
<dbReference type="EMBL" id="CP039381">
    <property type="protein sequence ID" value="QCT06584.1"/>
    <property type="molecule type" value="Genomic_DNA"/>
</dbReference>